<protein>
    <submittedName>
        <fullName evidence="1">Uncharacterized protein</fullName>
    </submittedName>
</protein>
<organism evidence="1 2">
    <name type="scientific">Rhodnius prolixus</name>
    <name type="common">Triatomid bug</name>
    <dbReference type="NCBI Taxonomy" id="13249"/>
    <lineage>
        <taxon>Eukaryota</taxon>
        <taxon>Metazoa</taxon>
        <taxon>Ecdysozoa</taxon>
        <taxon>Arthropoda</taxon>
        <taxon>Hexapoda</taxon>
        <taxon>Insecta</taxon>
        <taxon>Pterygota</taxon>
        <taxon>Neoptera</taxon>
        <taxon>Paraneoptera</taxon>
        <taxon>Hemiptera</taxon>
        <taxon>Heteroptera</taxon>
        <taxon>Panheteroptera</taxon>
        <taxon>Cimicomorpha</taxon>
        <taxon>Reduviidae</taxon>
        <taxon>Triatominae</taxon>
        <taxon>Rhodnius</taxon>
    </lineage>
</organism>
<dbReference type="InParanoid" id="T1I9W5"/>
<reference evidence="1" key="1">
    <citation type="submission" date="2015-05" db="UniProtKB">
        <authorList>
            <consortium name="EnsemblMetazoa"/>
        </authorList>
    </citation>
    <scope>IDENTIFICATION</scope>
</reference>
<accession>T1I9W5</accession>
<evidence type="ECO:0000313" key="2">
    <source>
        <dbReference type="Proteomes" id="UP000015103"/>
    </source>
</evidence>
<name>T1I9W5_RHOPR</name>
<sequence length="158" mass="17817">MAPRRSVFEGSVVRTKQINYPVYYYKENDLATAYGYSFNPEDAIAKAGPGVTKELERTMSTCRLLTEFSYTNWTESIMPLRDSNLAEGLSEAVVMIANVAANGPKALKHDDLYLTIQFLFTLRDDNGEVPPNVLHFIEHVDYITKDDGGEQNTEALRE</sequence>
<dbReference type="HOGENOM" id="CLU_1671510_0_0_1"/>
<dbReference type="VEuPathDB" id="VectorBase:RPRC013086"/>
<dbReference type="AlphaFoldDB" id="T1I9W5"/>
<evidence type="ECO:0000313" key="1">
    <source>
        <dbReference type="EnsemblMetazoa" id="RPRC013086-PA"/>
    </source>
</evidence>
<proteinExistence type="predicted"/>
<keyword evidence="2" id="KW-1185">Reference proteome</keyword>
<dbReference type="EMBL" id="ACPB03012643">
    <property type="status" value="NOT_ANNOTATED_CDS"/>
    <property type="molecule type" value="Genomic_DNA"/>
</dbReference>
<dbReference type="EnsemblMetazoa" id="RPRC013086-RA">
    <property type="protein sequence ID" value="RPRC013086-PA"/>
    <property type="gene ID" value="RPRC013086"/>
</dbReference>
<dbReference type="Proteomes" id="UP000015103">
    <property type="component" value="Unassembled WGS sequence"/>
</dbReference>